<keyword evidence="1" id="KW-1133">Transmembrane helix</keyword>
<dbReference type="EMBL" id="FNFC01000002">
    <property type="protein sequence ID" value="SDJ33360.1"/>
    <property type="molecule type" value="Genomic_DNA"/>
</dbReference>
<dbReference type="OrthoDB" id="351245at2157"/>
<accession>A0A1G8SXT4</accession>
<proteinExistence type="predicted"/>
<keyword evidence="1" id="KW-0472">Membrane</keyword>
<dbReference type="RefSeq" id="WP_143414114.1">
    <property type="nucleotide sequence ID" value="NZ_FNFC01000002.1"/>
</dbReference>
<evidence type="ECO:0000313" key="2">
    <source>
        <dbReference type="EMBL" id="SDJ33360.1"/>
    </source>
</evidence>
<sequence>MMTNAVSTRRVAWRLVVFVAVVLAVGVAVATAPAAAQSTVDNNQSASAADLIVEQPNYVDTDVQRQSQDGIPVYIVEGETIHVAPENFEMDAVESFGLVTGAGSLSADDEWGRYTLDTGGETGSFRLYWETTETVTVAQGNKTTTEERVERFEAIVRVDDQADVTVLSSAQAQQTQQDAQRWQEFNATVTDIRNSDMVGHIFSEPQSNEDVIQGMINAYLTSRSPFHLLSGGFTAGVIIMSTTVGGLFLLGLLKIPDLLIVRRVWAEVRRYRGLEEEEGDISERQEQLDFERRMANLSNWELNDIPSVTDHEAAELRKAGLGENPLEMLLTLVYGFAPERLKETELLAMGDDGYAFQVDSDDKVAADGGSPVRVVDLDAELRPGETLAERDDLREIDPTATDWDELVAGVSPDDARLCEFDVREADVDPAAIDREMPSLDLRSLVEEFDFSEWAFEDDERVGEILVEFMELIRDHPVTDDDGQVDEVRLQLEQLLQVMQFARDTEQFPHADKLAQHFQAATRAYDQDDDLHEFLQNHRDNHDA</sequence>
<dbReference type="Proteomes" id="UP000198856">
    <property type="component" value="Unassembled WGS sequence"/>
</dbReference>
<feature type="transmembrane region" description="Helical" evidence="1">
    <location>
        <begin position="228"/>
        <end position="253"/>
    </location>
</feature>
<keyword evidence="1" id="KW-0812">Transmembrane</keyword>
<gene>
    <name evidence="2" type="ORF">SAMN05216226_102172</name>
</gene>
<evidence type="ECO:0000256" key="1">
    <source>
        <dbReference type="SAM" id="Phobius"/>
    </source>
</evidence>
<evidence type="ECO:0000313" key="3">
    <source>
        <dbReference type="Proteomes" id="UP000198856"/>
    </source>
</evidence>
<dbReference type="STRING" id="890420.SAMN05216226_102172"/>
<name>A0A1G8SXT4_9EURY</name>
<keyword evidence="3" id="KW-1185">Reference proteome</keyword>
<dbReference type="AlphaFoldDB" id="A0A1G8SXT4"/>
<organism evidence="2 3">
    <name type="scientific">Halovenus aranensis</name>
    <dbReference type="NCBI Taxonomy" id="890420"/>
    <lineage>
        <taxon>Archaea</taxon>
        <taxon>Methanobacteriati</taxon>
        <taxon>Methanobacteriota</taxon>
        <taxon>Stenosarchaea group</taxon>
        <taxon>Halobacteria</taxon>
        <taxon>Halobacteriales</taxon>
        <taxon>Haloarculaceae</taxon>
        <taxon>Halovenus</taxon>
    </lineage>
</organism>
<reference evidence="2 3" key="1">
    <citation type="submission" date="2016-10" db="EMBL/GenBank/DDBJ databases">
        <authorList>
            <person name="de Groot N.N."/>
        </authorList>
    </citation>
    <scope>NUCLEOTIDE SEQUENCE [LARGE SCALE GENOMIC DNA]</scope>
    <source>
        <strain evidence="2 3">IBRC-M10015</strain>
    </source>
</reference>
<protein>
    <submittedName>
        <fullName evidence="2">Uncharacterized protein</fullName>
    </submittedName>
</protein>